<feature type="domain" description="Carrier" evidence="10">
    <location>
        <begin position="1639"/>
        <end position="1714"/>
    </location>
</feature>
<dbReference type="SUPFAM" id="SSF50129">
    <property type="entry name" value="GroES-like"/>
    <property type="match status" value="1"/>
</dbReference>
<evidence type="ECO:0000256" key="6">
    <source>
        <dbReference type="ARBA" id="ARBA00023268"/>
    </source>
</evidence>
<dbReference type="GO" id="GO:0006633">
    <property type="term" value="P:fatty acid biosynthetic process"/>
    <property type="evidence" value="ECO:0007669"/>
    <property type="project" value="InterPro"/>
</dbReference>
<dbReference type="Pfam" id="PF00698">
    <property type="entry name" value="Acyl_transf_1"/>
    <property type="match status" value="4"/>
</dbReference>
<dbReference type="SMART" id="SM00822">
    <property type="entry name" value="PKS_KR"/>
    <property type="match status" value="4"/>
</dbReference>
<feature type="region of interest" description="Disordered" evidence="9">
    <location>
        <begin position="6300"/>
        <end position="6324"/>
    </location>
</feature>
<dbReference type="InterPro" id="IPR049900">
    <property type="entry name" value="PKS_mFAS_DH"/>
</dbReference>
<organism evidence="13">
    <name type="scientific">Streptomyces chromofuscus</name>
    <dbReference type="NCBI Taxonomy" id="42881"/>
    <lineage>
        <taxon>Bacteria</taxon>
        <taxon>Bacillati</taxon>
        <taxon>Actinomycetota</taxon>
        <taxon>Actinomycetes</taxon>
        <taxon>Kitasatosporales</taxon>
        <taxon>Streptomycetaceae</taxon>
        <taxon>Streptomyces</taxon>
    </lineage>
</organism>
<dbReference type="PROSITE" id="PS52004">
    <property type="entry name" value="KS3_2"/>
    <property type="match status" value="4"/>
</dbReference>
<proteinExistence type="predicted"/>
<dbReference type="Pfam" id="PF21089">
    <property type="entry name" value="PKS_DH_N"/>
    <property type="match status" value="3"/>
</dbReference>
<dbReference type="PROSITE" id="PS50075">
    <property type="entry name" value="CARRIER"/>
    <property type="match status" value="4"/>
</dbReference>
<feature type="domain" description="Ketosynthase family 3 (KS3)" evidence="11">
    <location>
        <begin position="1"/>
        <end position="418"/>
    </location>
</feature>
<feature type="region of interest" description="Disordered" evidence="9">
    <location>
        <begin position="7081"/>
        <end position="7119"/>
    </location>
</feature>
<dbReference type="InterPro" id="IPR036736">
    <property type="entry name" value="ACP-like_sf"/>
</dbReference>
<feature type="compositionally biased region" description="Low complexity" evidence="9">
    <location>
        <begin position="4613"/>
        <end position="4623"/>
    </location>
</feature>
<comment type="pathway">
    <text evidence="1">Antibiotic biosynthesis.</text>
</comment>
<dbReference type="Gene3D" id="3.90.180.10">
    <property type="entry name" value="Medium-chain alcohol dehydrogenases, catalytic domain"/>
    <property type="match status" value="1"/>
</dbReference>
<feature type="domain" description="PKS/mFAS DH" evidence="12">
    <location>
        <begin position="2629"/>
        <end position="2905"/>
    </location>
</feature>
<keyword evidence="2" id="KW-0596">Phosphopantetheine</keyword>
<feature type="domain" description="Carrier" evidence="10">
    <location>
        <begin position="7007"/>
        <end position="7082"/>
    </location>
</feature>
<dbReference type="GO" id="GO:0016491">
    <property type="term" value="F:oxidoreductase activity"/>
    <property type="evidence" value="ECO:0007669"/>
    <property type="project" value="InterPro"/>
</dbReference>
<dbReference type="InterPro" id="IPR011032">
    <property type="entry name" value="GroES-like_sf"/>
</dbReference>
<gene>
    <name evidence="13" type="primary">herC</name>
</gene>
<dbReference type="PROSITE" id="PS00606">
    <property type="entry name" value="KS3_1"/>
    <property type="match status" value="4"/>
</dbReference>
<feature type="domain" description="Ketosynthase family 3 (KS3)" evidence="11">
    <location>
        <begin position="5010"/>
        <end position="5434"/>
    </location>
</feature>
<dbReference type="InterPro" id="IPR055123">
    <property type="entry name" value="SpnB-like_Rossmann"/>
</dbReference>
<dbReference type="Gene3D" id="3.40.366.10">
    <property type="entry name" value="Malonyl-Coenzyme A Acyl Carrier Protein, domain 2"/>
    <property type="match status" value="4"/>
</dbReference>
<dbReference type="PROSITE" id="PS00012">
    <property type="entry name" value="PHOSPHOPANTETHEINE"/>
    <property type="match status" value="4"/>
</dbReference>
<dbReference type="InterPro" id="IPR020806">
    <property type="entry name" value="PKS_PP-bd"/>
</dbReference>
<dbReference type="InterPro" id="IPR020841">
    <property type="entry name" value="PKS_Beta-ketoAc_synthase_dom"/>
</dbReference>
<dbReference type="CDD" id="cd00833">
    <property type="entry name" value="PKS"/>
    <property type="match status" value="4"/>
</dbReference>
<feature type="region of interest" description="C-terminal hotdog fold" evidence="8">
    <location>
        <begin position="1028"/>
        <end position="1166"/>
    </location>
</feature>
<dbReference type="InterPro" id="IPR049552">
    <property type="entry name" value="PKS_DH_N"/>
</dbReference>
<dbReference type="InterPro" id="IPR014031">
    <property type="entry name" value="Ketoacyl_synth_C"/>
</dbReference>
<dbReference type="InterPro" id="IPR016036">
    <property type="entry name" value="Malonyl_transacylase_ACP-bd"/>
</dbReference>
<evidence type="ECO:0000256" key="4">
    <source>
        <dbReference type="ARBA" id="ARBA00022679"/>
    </source>
</evidence>
<dbReference type="Pfam" id="PF08659">
    <property type="entry name" value="KR"/>
    <property type="match status" value="4"/>
</dbReference>
<feature type="domain" description="Ketosynthase family 3 (KS3)" evidence="11">
    <location>
        <begin position="1735"/>
        <end position="2156"/>
    </location>
</feature>
<dbReference type="GO" id="GO:0004312">
    <property type="term" value="F:fatty acid synthase activity"/>
    <property type="evidence" value="ECO:0007669"/>
    <property type="project" value="TreeGrafter"/>
</dbReference>
<dbReference type="InterPro" id="IPR057326">
    <property type="entry name" value="KR_dom"/>
</dbReference>
<dbReference type="PROSITE" id="PS01162">
    <property type="entry name" value="QOR_ZETA_CRYSTAL"/>
    <property type="match status" value="1"/>
</dbReference>
<protein>
    <submittedName>
        <fullName evidence="13">Herc</fullName>
    </submittedName>
</protein>
<feature type="active site" description="Proton donor; for dehydratase activity" evidence="8">
    <location>
        <position position="6111"/>
    </location>
</feature>
<dbReference type="InterPro" id="IPR014030">
    <property type="entry name" value="Ketoacyl_synth_N"/>
</dbReference>
<dbReference type="InterPro" id="IPR042104">
    <property type="entry name" value="PKS_dehydratase_sf"/>
</dbReference>
<dbReference type="InterPro" id="IPR013968">
    <property type="entry name" value="PKS_KR"/>
</dbReference>
<dbReference type="GO" id="GO:0031177">
    <property type="term" value="F:phosphopantetheine binding"/>
    <property type="evidence" value="ECO:0007669"/>
    <property type="project" value="InterPro"/>
</dbReference>
<dbReference type="Gene3D" id="6.10.140.1830">
    <property type="match status" value="1"/>
</dbReference>
<dbReference type="Gene3D" id="3.30.70.3290">
    <property type="match status" value="4"/>
</dbReference>
<evidence type="ECO:0000256" key="3">
    <source>
        <dbReference type="ARBA" id="ARBA00022553"/>
    </source>
</evidence>
<feature type="domain" description="Carrier" evidence="10">
    <location>
        <begin position="3384"/>
        <end position="3459"/>
    </location>
</feature>
<dbReference type="Pfam" id="PF22953">
    <property type="entry name" value="SpnB_Rossmann"/>
    <property type="match status" value="3"/>
</dbReference>
<keyword evidence="7" id="KW-0012">Acyltransferase</keyword>
<dbReference type="SUPFAM" id="SSF55048">
    <property type="entry name" value="Probable ACP-binding domain of malonyl-CoA ACP transacylase"/>
    <property type="match status" value="4"/>
</dbReference>
<evidence type="ECO:0000259" key="11">
    <source>
        <dbReference type="PROSITE" id="PS52004"/>
    </source>
</evidence>
<keyword evidence="6" id="KW-0511">Multifunctional enzyme</keyword>
<dbReference type="Pfam" id="PF14765">
    <property type="entry name" value="PS-DH"/>
    <property type="match status" value="3"/>
</dbReference>
<dbReference type="InterPro" id="IPR049551">
    <property type="entry name" value="PKS_DH_C"/>
</dbReference>
<evidence type="ECO:0000256" key="9">
    <source>
        <dbReference type="SAM" id="MobiDB-lite"/>
    </source>
</evidence>
<dbReference type="FunFam" id="3.40.366.10:FF:000002">
    <property type="entry name" value="Probable polyketide synthase 2"/>
    <property type="match status" value="4"/>
</dbReference>
<dbReference type="Pfam" id="PF02801">
    <property type="entry name" value="Ketoacyl-synt_C"/>
    <property type="match status" value="4"/>
</dbReference>
<dbReference type="SMART" id="SM00827">
    <property type="entry name" value="PKS_AT"/>
    <property type="match status" value="4"/>
</dbReference>
<feature type="domain" description="Ketosynthase family 3 (KS3)" evidence="11">
    <location>
        <begin position="3478"/>
        <end position="3902"/>
    </location>
</feature>
<evidence type="ECO:0000256" key="2">
    <source>
        <dbReference type="ARBA" id="ARBA00022450"/>
    </source>
</evidence>
<dbReference type="InterPro" id="IPR032821">
    <property type="entry name" value="PKS_assoc"/>
</dbReference>
<dbReference type="PANTHER" id="PTHR43775">
    <property type="entry name" value="FATTY ACID SYNTHASE"/>
    <property type="match status" value="1"/>
</dbReference>
<evidence type="ECO:0000256" key="1">
    <source>
        <dbReference type="ARBA" id="ARBA00004792"/>
    </source>
</evidence>
<dbReference type="Gene3D" id="3.10.129.110">
    <property type="entry name" value="Polyketide synthase dehydratase"/>
    <property type="match status" value="3"/>
</dbReference>
<dbReference type="SMART" id="SM00826">
    <property type="entry name" value="PKS_DH"/>
    <property type="match status" value="3"/>
</dbReference>
<feature type="region of interest" description="C-terminal hotdog fold" evidence="8">
    <location>
        <begin position="6048"/>
        <end position="6188"/>
    </location>
</feature>
<dbReference type="Pfam" id="PF18369">
    <property type="entry name" value="PKS_DE"/>
    <property type="match status" value="1"/>
</dbReference>
<dbReference type="CDD" id="cd08956">
    <property type="entry name" value="KR_3_FAS_SDR_x"/>
    <property type="match status" value="3"/>
</dbReference>
<accession>H6UNZ5</accession>
<dbReference type="Pfam" id="PF08240">
    <property type="entry name" value="ADH_N"/>
    <property type="match status" value="1"/>
</dbReference>
<dbReference type="FunFam" id="3.40.47.10:FF:000019">
    <property type="entry name" value="Polyketide synthase type I"/>
    <property type="match status" value="4"/>
</dbReference>
<dbReference type="InterPro" id="IPR014043">
    <property type="entry name" value="Acyl_transferase_dom"/>
</dbReference>
<dbReference type="FunFam" id="3.40.50.720:FF:000209">
    <property type="entry name" value="Polyketide synthase Pks12"/>
    <property type="match status" value="1"/>
</dbReference>
<dbReference type="InterPro" id="IPR050091">
    <property type="entry name" value="PKS_NRPS_Biosynth_Enz"/>
</dbReference>
<feature type="compositionally biased region" description="Low complexity" evidence="9">
    <location>
        <begin position="7083"/>
        <end position="7101"/>
    </location>
</feature>
<dbReference type="InterPro" id="IPR009081">
    <property type="entry name" value="PP-bd_ACP"/>
</dbReference>
<reference evidence="13" key="1">
    <citation type="journal article" date="2012" name="Appl. Environ. Microbiol.">
        <title>Identification of the Herboxidiene Biosynthetic Gene Cluster in Streptomyces chromofuscus ATCC 49982.</title>
        <authorList>
            <person name="Shao L."/>
            <person name="Zi J."/>
            <person name="Zeng J."/>
            <person name="Zhan J."/>
        </authorList>
    </citation>
    <scope>NUCLEOTIDE SEQUENCE</scope>
    <source>
        <strain evidence="13">A7847</strain>
    </source>
</reference>
<dbReference type="SUPFAM" id="SSF51735">
    <property type="entry name" value="NAD(P)-binding Rossmann-fold domains"/>
    <property type="match status" value="9"/>
</dbReference>
<feature type="compositionally biased region" description="Low complexity" evidence="9">
    <location>
        <begin position="2746"/>
        <end position="2759"/>
    </location>
</feature>
<dbReference type="EMBL" id="JN671974">
    <property type="protein sequence ID" value="AEZ64504.1"/>
    <property type="molecule type" value="Genomic_DNA"/>
</dbReference>
<feature type="active site" description="Proton donor; for dehydratase activity" evidence="8">
    <location>
        <position position="2829"/>
    </location>
</feature>
<dbReference type="InterPro" id="IPR041618">
    <property type="entry name" value="PKS_DE"/>
</dbReference>
<dbReference type="SMART" id="SM01294">
    <property type="entry name" value="PKS_PP_betabranch"/>
    <property type="match status" value="3"/>
</dbReference>
<feature type="active site" description="Proton acceptor; for dehydratase activity" evidence="8">
    <location>
        <position position="2661"/>
    </location>
</feature>
<dbReference type="InterPro" id="IPR016039">
    <property type="entry name" value="Thiolase-like"/>
</dbReference>
<evidence type="ECO:0000313" key="13">
    <source>
        <dbReference type="EMBL" id="AEZ64504.1"/>
    </source>
</evidence>
<keyword evidence="5" id="KW-0045">Antibiotic biosynthesis</keyword>
<dbReference type="InterPro" id="IPR001227">
    <property type="entry name" value="Ac_transferase_dom_sf"/>
</dbReference>
<feature type="active site" description="Proton acceptor; for dehydratase activity" evidence="8">
    <location>
        <position position="923"/>
    </location>
</feature>
<dbReference type="SMART" id="SM00823">
    <property type="entry name" value="PKS_PP"/>
    <property type="match status" value="4"/>
</dbReference>
<feature type="active site" description="Proton donor; for dehydratase activity" evidence="8">
    <location>
        <position position="1089"/>
    </location>
</feature>
<dbReference type="SUPFAM" id="SSF53901">
    <property type="entry name" value="Thiolase-like"/>
    <property type="match status" value="4"/>
</dbReference>
<dbReference type="GO" id="GO:0033068">
    <property type="term" value="P:macrolide biosynthetic process"/>
    <property type="evidence" value="ECO:0007669"/>
    <property type="project" value="UniProtKB-ARBA"/>
</dbReference>
<name>H6UNZ5_STRCW</name>
<sequence>MACRYPGAVRSPEDLWELVASGTDAVTPFPDDRGWDLDGLYDPDPDVPGTSYGREGGFVAGAADFDAPFFGISPREALAMDPQQRLLLETSWEVLERAGIDPATLRAGRAGVFTGISHQDYALGLNTSAEVSEGHLMTGNAVSVMSGRVAYTFGFEGPAVTVDTACSSSLVALHLAVQSLRTGECTLALAGGATVMATPNAFTRFSRERGLAPDGRCKAFGAGADGTGFSDGVGVLLLERLSEAERNGHRILAVVRGSAVNQDGASNGLTAPNGPAQQRVIREALAAAGLDPSEVDAVEAHGTGTTLGDPIEAQALLATYGQNRDRPLWLGSLKSNIGHTQAAAGVGGVIKMVEAMRHGTLPRTLHADELSPRVDWSAGAVEPLTEARPWEPGAGGVRRAGVSSFGISGTNAHVVLEEPPARQETPRAPGRAPAATPWVLSARSAPALRAQAEALLAFLDPRRDHHADIGAAVTDTDLAFSLATTRAALEHRATAVAGDRDGLLAAVRTIADGSAATTVAGADPKVAFLFAGQGSQRVGMGRELAARFPVFAAALDTVCGALDPYLDRALRDVIDGDAPTLDSTDHAQPALFALEVALHRLLESWGVRPDAVAGHSVGEIAAAHIAGALTLDDAALLVSARGRLMRRLPEGGAMVAIEAPEAEVLPLVAPFTGPFAGTGASVAAVNTATSTVVSGDESAVREIAAHFEERGVRTKRLRVSHAFHSPLMEPMLAEFAAVVEGLSFAPPELTFVSTVTGRAMTDEVATPAYWVRHARDAVRFADAVTELASLGVTALVELGPDATLSALAAGAAPVVLPVLRKDRDEERSAAAALTGLWAHGVPVAWPAYFTGTDPRPADLPTYAFQRERYWLDPVTSAPGRASALGLGAADHPLLGAVTTLAAGDGLLFTGRLATATHRWLTDHAVDGTVLLPGTAFVELAVRAGDEAGCDRVDELTLLAPLVLPAHDGVRLQIAVGAPDPAGRRAVTLHSRPEGYGADEPWTLHASGLLAPSTTPPPDDLAVWPPEGATALPVDGVYARLAERGYGYGPAFQGLRAAWTRGDEVFAEVALDPVGQRDAAAFGLHPALLDAALHATAVRTLGDGGARLLPFSWNGVSLYASGATALRVRVAPADGGALSVLVTDDEGRPVASVDALTVRAAGADDVTAAGGGDDALFRLDWTELPPADAPERGPGSLVVLGGDGLGLDLDPGAGPAVRVHAALAELDTVPDTVLAPFLTPGAGGTDLAGAAHTATRRALALVREWLADERFAASRLVFLTRGALTADLANAPVWGLVRAAQSEHPGRFTLLDLDEITPEGVRAGLAADHPQLRLTEGRLRVPRLARVGAAAGGAERPAPWSPSGTVLITGGTGGLGSLVARHLVTEHGVRRLVLAGRRGPEAPGAAELSAELGALGAEVTVVACDAADRDALAALLAAHPPNAVVHTAGVLDDGVVASLTPERLDAVLRPKVDAAVNLHELAPDLDAFVLFSSASGLLGGAGQANYAAANAFLDALATARTAQGLPALSLAWGAWAGDHGMTGTLDEADTRRMARGGVLPLGAERGLGLFDRALAADRPLLVPMLLDTAAVRNSGEPVPELLRGLVRPPRRRGAAGGAGDGGGTALARRLAALDPADRVAELLTLVRTEVALALGYADPGAIEADKAFKDLGFDSLTAVELRNALHTRTGLRLPATLLFDAPTPLVLADRLAAELAGTGGPGAAAPAAQARARTDQEPIAIVAMGCHFPGGVRSPEELWSLVTGGVDAVSAFPDDRGWDVDALYDTDPDRPGTSYTRHGGFLRDASLFDPAFFGMSPREALATDPQQRLLLETTWEVFERAGIDPATVKGTPTGVFVGVMYNDYAQCLAESLEGHIAGGSAASVASGRLSYTFGLEGPAVTVDTACSSSLVAVHLAAQSLRQGECTLALAGGVTVMSTPTTFVEFSRQRGLSPDGRCKAYGADADGTGWSEGVGLLLLERLSDAERNGHEILAVVRGSAVNQDGASNGLTAPNGPAQQRVIRQALANAGLGAADIEAVEGHGTGTTLGDPIEAQALLATYGQDRDRPLWLGSLKSNIGHTQAAAGVGGIIKMVQAIRHGVLPRTLHADEPSPHVDWSAGAVSLLHENLPWPGTGRPRRAGVSSFGVSGTNAHTLLEEAPRPAAPPRPREVPAPPTEPVPWVLSAKTPQALRAQAARLARHLDDDPETSGATAADVGLSLATTRSAFDHRAVLVGHDPGEFRALLAALAADTVSARIVRGTARPPGKTVFVFPGQGSQWPGMAVDLLAHPVFRARMEECAAALAPHVEWSLWDVLDDAEALRRVDVVQPALFAVMVSLAALWRSYGVEPAAVVGHSQGEIAAACVAGGLSLPDAAKVVALRSRAILELSGRGGMVSLPLSAAEAAGRLGGRDGLSVAAVNGPRSVVVAGDDQALDALLASCEADGIRARRVPVDYASHSAHVEAVQEELRTVLDGITPRPGPVAFYSAVTGALLDTTALDPAYWYRNLRETVRFDEATRALAGSGHHRFIEMGPHPVLAVGIRETLEELGADGQVLGSLRRDDGGPERLLLSLAEAHAGGQRLDWQAVFAGLGARRVPLPTYPFQAERYWPAPRAGRRGDLTALGLSASGHPLFGAGVPMSEGDGVLLVGALSLATHPWLADHTVGDTVLLPGTAFVELALRAGDHIGCAGLAELTLQAPLILPARGTVRLQLTVGEPDEHGRRPITAGSRQDDDGPWTRHATGVLEPTAAAPGTGPDATDFTAWPPPGATPVAVDDLYDRLPAIGLRYGPAFQGVRALWRRGDDLFAEVRLAPEQRDEAGLFGVHPALLDAALHPFLTGVLDADTHDGQVSLPFAWTGVALHATGASALRVRLTPGGRVEAADERGAPVATVGGLSSRPVPVAGLAAHGPLYRIVWQPLAPDPAGDAGGTGGVILGEDILGLGLPAYPDLDTLAAARPAAGPVFATLSGGPGTDAVHTATHEALALAQAWTGDERFDGSRLVVVGRGAVATTGDEDVPDLAAAAAHGLLRSAQSEHPDRIVLVDIDHTGDSTALLYAAAASGEPNVAVRDGELRVPRLDRVPADAEAPTGSWDPDGTVLITGGTGVLGGLVARHLAATHGVRRLLLTSRRGTASPGATELAAELAALGAEVTVAACDAADRDALAALLAGHRITSVVHTAGVLDDGVIGALTPERVDTVLRPKADAALHLHELTHDLDAFVLFSSAAAAFGAPGQGNYAAGNAFLDALAQHRRARGLPAVSLAWGLWEQSSAMTGHLGAEDLARQRATGALALPSAEGLRLFDAATAPPGADPVTGADSTAVQGAALLLPLRLDLARLRASAAPVPALLRGLVRTAARPTAGTAATDGSGLAHRLTALPVEQQHRELLDLVRGHAAAVLGHPGPEAIDPDTATRDLGFDSLTAVALRNQLAEATGLRLPATLVFDHPTPAALATTLRTRLTGISEAPAAPVAGTVVPSDDPIAVVGMACRYPGGVRSPEDLWELVAAGGDAIAAMPGDRGWDIDGLYDPDQDRTGTFATREGGFLYDAAEFDPAFFGISPREALAMDPQQRLLLETSWQAFERAGIDPATARGSRTGVFVGVMYHDYGAGADAVPEDVEGYLGGGTAGSVASGRVSYTLGLEGPAVTVDTACSSSLVTLHLAAQALRAGDCTMALAGGATVMSTPGTFVEFSRQRGLAADGRCKSFAAGADGTGWGEGAGMLLLERLSDAERNGHDVLAVVRSTAINQDGASNGLSAPNGPAQQRVIRQALANARLSSADVDVVEGHGTGTTLGDPIEADALLATYGQDREHPLWLGSLKSNIGHTQAAAGVAGVIKMVQALRHGLLPRTLHVDEPSPHIDWTAGAVRLLTDARPWPDTGRPRRAGVSSFGVSGTNAHAILEQAPEAPVPDHRDSPAPGAVPWVLSAKTAEALRAQAGRLAAWATDRPPGDVGLSLATTRTRFEHRAVVIGADGAALLAGTDALAHGEPRADVVEGVADLRGRTVFVFPGQGSQWIGMAGELMESSPVFAARMAECAEALAPYTDWSLSDVLGDGEALGRVDVVQPALFAVMVSLAALWRSYGVEPAAVVGHSQGEIAAACVAGALSLPDAARIVALRSRAIAATLAGHGGMMSLALSVAEAESQLAHRDGRITLAAVNGPRSVVVAGEPAALEELRAAVEESGRRARRIPVDYASHTAHVEGVEAELLATLADVAPRAATVPFFSTVTAGWLDGTRLDAAYWYRNLREPVRFEEAVRELATHGFDFFVETSGHPVLTVGVRETLDALDSPAVTLGSLRRDDGGPDRFLRSLAEGHVRGLSVDWTPAFPGGRRAALPTYAFQRERYWLESGRQRATAPRDATDRAFWAAVERADLAELTGTLALTGDEPLSAVLPALSSWRRRHRERSRTDGWRYRITWQPVAATRRPAAGTRLVLLPATGDGAAWADALGDPTVRIVVDADDRATLAARLRAVRDALPDGGRITGVVSLLALDGRAGPAGTAVPVGTAATLTLVQALGDADVDAPLWLLTQGAVAVGPERLARVPQAQIWGLGRVVALEHPERWGGLIDLPESPDGAAVERLAGALTRTDDEDQLAIRASGVYARRLTRAPETSPTSSSGSSSVAVPDATWRPSGTVLVTGGTGALGARAARWLAASGAGHLVLTSRRGPEAPGAAELTAELRALGAEVTVAACDAADRDAMGRLLAEHPPTAVVHTAGVLDDGVLDHLDTGRLETVFGPKTAAATVLDALTRDLGLDLSAFVLFSSAAGVLGSAGQANYAAANAHLDALAEQRRADGLPATSVAWGAWADSGLAMDAGVVERRLQQGGVLPMAPDLALGALQQALDQGDTAVMVADIDWQRFTGAGAGRTRPWLGRLAGAPTAPDGTAPDAAPDLVRQLREQGAAQRARILRTLVRTQAAVVLGHRGPASVDAGRAFRDLGLDSLTAVELRNRLGAATGLRLPTTLVFDHPTAALLADRLERELFGADKAPAPGDELSPDAAPLAATDSDPVVIVAMSCRFPGGVRNPDDLWELLAAGRDAVGAFPDDRGWDLDALHHPDPDHRGTTYTRHGAFLHDAPDFDADLFGISPREALAMDPQQRVLLETAWEAFEGAGIDPATLRGSRAGVFVGTNGQDYAGGPGDAPEGTEGYLLAGNAASVVSGRIAYTFGLEGPAVTVDTACSSALVALHWAAQALRQGECTLALAGGVSVMSTPAAFVEFSRQRGLAPDGRCKAFADSADGTGWGEGAGLVVLERLSDAERHGHPVLALVRGSAVNQDGASNGLTAPNGPAQQRVIRQALAHARLSPADIDAVEAHGTGTTLGDPIEAQALLATYGQDRERPLWLGSVKSNLGHTQAAAGMAGVLKMVQAMRHATLPRTLHVDAPTSQVDWSAGAVSLLTEERPWEAGERPRRAGVSSFGVSGTNAHVILEQGPAAPSRPVPPAAPDSLPLPVVLSGRTEPALRAQASRLRAHLAARPDDTLLDLAFSLATTRSALDRRAVVLAGSRDTLRSGLDALAEGRSAAGVVTGAARTGRSVAFLFSGQGSQRAGMGRELYDAYPVFARALDEICAELDPLLDPRLGGSLRTAMFHGPAQDSAPLDRTELTQPALFALEIALHRLLDHWGITPEYVAGHSVGEIAAAQVAGVLSLPDAAALVVARGRLMQALPGGGAMLAVNAPEAAVLPLLAEHEGRVAVAAVNGPASVVVAGDEDPVTRIGELLTASGVRTRRLRVSHAFHSPHMDGMLTEFRRIADGLTYGTPRIPVVSALTGRSVTDEMGTAEYWTRHARDAVRFHDAVGTLRDLGVTVFVELGPGSALTPMVVESLGDGASALPVLRGDRTETDGALDALARLHVAGVSPDWAAFHAGSGAARVPLPSYAFQRSRYWMERPAPAADLGSAGLTVSGHPLLGAGVPLAHGPGALFTGSLSVRTHPWLADHTVSGVTVLPGTAFVELAVHAGDQVGCATVEELTIEAPLVLPERGAVQVQLWVDGPDASGRRALTLYGRAGNDDPDAPPAWTRHAGGVLARGATAPGDALTAWPPSGAEPVPVDDLYRTVADAGFGYGPVFRGLRAAWRRGDEVYAEVALPEENGAADEARRFGLHPALLDAALHTVALSRAGQDGIGRMPFSWSGVALHASGAAALRVRLTATGTDTVALTVADPAGASVATVESLKLRPVAAGLGAAPARTDALHTVEWTPLETAPVDTPVDTPDNSVAPVASVTPVASVAPVVRIATAADLAALDDVPGLVAVAPPRTAGTVADQARGAVHRTVELLQAWLADPRCAGSRLAFLTSGAAGPDSPDGPGGPGTFGPDSPYGADTLDGLGQAPVWGVVRSARAEHPGRFLLVDADDPAACLALLPTLATLDEPELAVRAGAVTVPRLTRLSSDDALVPPAGTAAWRLDIPVQGTPDNLRLVGEPAATAPLDDHEIRVAIRAAGVNFRDVLTTLGAYPGPAVIGIEGAGIVTGTGAGVADLAPGDRVAGIFSGAFGPIAVTDHRMVARLPEDWSFEQAASVPVAFLTAYYALTDLAGLKEGESVLVHAAAGGVGMAAVQLARHLGAEVYGTASPGKWDTLTGAGLPADRVASSRTTDFAGQFLTATHGRGVDVVLNALTGEFIDASLRLLPRGGRFLEMGKAEIRTVDAVGTGHPGVAYRAFDLMEAGPARIREMLTDILGLFASGALTPLPVRTWDVRRAREAFRHLGQARHIGKVVLTVPRPLDPAGTVLITGANGALGSHVARHLVTAHGARTLLLVGRGGADDLRDELLALGADATSAACDVTDRDALARLLSGVSLTAVVHCAGVLDDGVVTALTPDRIDTVLRPKVDAALHLHELTAHHDLAAFVLFSSAAAVFGSPGQAAYAAGNTFLDALARRRRAAGLPAQSLAWGPWAPDDGMTSHLTSTDLTRVARGGMASLTPAQGLALYDAAGAADQALVVPVLLDLAALRTRAASTEGPAALLRGLVTAPARRAASPAGTAASATAPEWPRRLAALTAAERDQVLGELVRTEAAAVLGHATADAIDPDRGFLDLGFDSLTALELRNRMNAATALRLPATLVFDHPTPLALARHLRDALAPDPGTDPAGPTASASASDDSTDIAGPPPENPIDSMELDGLLELAYENADSDLEMS</sequence>
<dbReference type="InterPro" id="IPR013154">
    <property type="entry name" value="ADH-like_N"/>
</dbReference>
<dbReference type="Pfam" id="PF16197">
    <property type="entry name" value="KAsynt_C_assoc"/>
    <property type="match status" value="4"/>
</dbReference>
<feature type="region of interest" description="Disordered" evidence="9">
    <location>
        <begin position="2745"/>
        <end position="2764"/>
    </location>
</feature>
<feature type="region of interest" description="N-terminal hotdog fold" evidence="8">
    <location>
        <begin position="5909"/>
        <end position="6036"/>
    </location>
</feature>
<dbReference type="SUPFAM" id="SSF52151">
    <property type="entry name" value="FabD/lysophospholipase-like"/>
    <property type="match status" value="4"/>
</dbReference>
<dbReference type="Gene3D" id="1.10.1200.10">
    <property type="entry name" value="ACP-like"/>
    <property type="match status" value="4"/>
</dbReference>
<feature type="region of interest" description="C-terminal hotdog fold" evidence="8">
    <location>
        <begin position="2768"/>
        <end position="2905"/>
    </location>
</feature>
<evidence type="ECO:0000259" key="12">
    <source>
        <dbReference type="PROSITE" id="PS52019"/>
    </source>
</evidence>
<dbReference type="GO" id="GO:0004315">
    <property type="term" value="F:3-oxoacyl-[acyl-carrier-protein] synthase activity"/>
    <property type="evidence" value="ECO:0007669"/>
    <property type="project" value="InterPro"/>
</dbReference>
<dbReference type="CDD" id="cd05195">
    <property type="entry name" value="enoyl_red"/>
    <property type="match status" value="1"/>
</dbReference>
<dbReference type="CDD" id="cd08952">
    <property type="entry name" value="KR_1_SDR_x"/>
    <property type="match status" value="1"/>
</dbReference>
<dbReference type="InterPro" id="IPR006162">
    <property type="entry name" value="Ppantetheine_attach_site"/>
</dbReference>
<dbReference type="NCBIfam" id="NF045894">
    <property type="entry name" value="PKS_plus_SDR"/>
    <property type="match status" value="1"/>
</dbReference>
<feature type="region of interest" description="N-terminal hotdog fold" evidence="8">
    <location>
        <begin position="891"/>
        <end position="1016"/>
    </location>
</feature>
<dbReference type="SMART" id="SM00825">
    <property type="entry name" value="PKS_KS"/>
    <property type="match status" value="4"/>
</dbReference>
<dbReference type="SUPFAM" id="SSF47336">
    <property type="entry name" value="ACP-like"/>
    <property type="match status" value="4"/>
</dbReference>
<dbReference type="PROSITE" id="PS52019">
    <property type="entry name" value="PKS_MFAS_DH"/>
    <property type="match status" value="3"/>
</dbReference>
<dbReference type="InterPro" id="IPR018201">
    <property type="entry name" value="Ketoacyl_synth_AS"/>
</dbReference>
<dbReference type="Gene3D" id="3.40.50.11460">
    <property type="match status" value="1"/>
</dbReference>
<dbReference type="InterPro" id="IPR016035">
    <property type="entry name" value="Acyl_Trfase/lysoPLipase"/>
</dbReference>
<dbReference type="Pfam" id="PF00109">
    <property type="entry name" value="ketoacyl-synt"/>
    <property type="match status" value="4"/>
</dbReference>
<feature type="region of interest" description="N-terminal hotdog fold" evidence="8">
    <location>
        <begin position="2629"/>
        <end position="2751"/>
    </location>
</feature>
<feature type="region of interest" description="Disordered" evidence="9">
    <location>
        <begin position="4608"/>
        <end position="4628"/>
    </location>
</feature>
<dbReference type="PANTHER" id="PTHR43775:SF51">
    <property type="entry name" value="INACTIVE PHENOLPHTHIOCEROL SYNTHESIS POLYKETIDE SYNTHASE TYPE I PKS1-RELATED"/>
    <property type="match status" value="1"/>
</dbReference>
<keyword evidence="3" id="KW-0597">Phosphoprotein</keyword>
<dbReference type="InterPro" id="IPR020807">
    <property type="entry name" value="PKS_DH"/>
</dbReference>
<feature type="domain" description="Carrier" evidence="10">
    <location>
        <begin position="4910"/>
        <end position="4985"/>
    </location>
</feature>
<dbReference type="Gene3D" id="3.40.50.720">
    <property type="entry name" value="NAD(P)-binding Rossmann-like Domain"/>
    <property type="match status" value="4"/>
</dbReference>
<feature type="active site" description="Proton acceptor; for dehydratase activity" evidence="8">
    <location>
        <position position="5941"/>
    </location>
</feature>
<dbReference type="FunFam" id="1.10.1200.10:FF:000007">
    <property type="entry name" value="Probable polyketide synthase pks17"/>
    <property type="match status" value="4"/>
</dbReference>
<evidence type="ECO:0000259" key="10">
    <source>
        <dbReference type="PROSITE" id="PS50075"/>
    </source>
</evidence>
<dbReference type="SMART" id="SM00829">
    <property type="entry name" value="PKS_ER"/>
    <property type="match status" value="1"/>
</dbReference>
<dbReference type="Pfam" id="PF13602">
    <property type="entry name" value="ADH_zinc_N_2"/>
    <property type="match status" value="1"/>
</dbReference>
<evidence type="ECO:0000256" key="8">
    <source>
        <dbReference type="PROSITE-ProRule" id="PRU01363"/>
    </source>
</evidence>
<dbReference type="GO" id="GO:0008270">
    <property type="term" value="F:zinc ion binding"/>
    <property type="evidence" value="ECO:0007669"/>
    <property type="project" value="InterPro"/>
</dbReference>
<dbReference type="InterPro" id="IPR002364">
    <property type="entry name" value="Quin_OxRdtase/zeta-crystal_CS"/>
</dbReference>
<feature type="region of interest" description="Disordered" evidence="9">
    <location>
        <begin position="2715"/>
        <end position="2740"/>
    </location>
</feature>
<evidence type="ECO:0000256" key="7">
    <source>
        <dbReference type="ARBA" id="ARBA00023315"/>
    </source>
</evidence>
<dbReference type="Gene3D" id="3.40.47.10">
    <property type="match status" value="4"/>
</dbReference>
<feature type="domain" description="PKS/mFAS DH" evidence="12">
    <location>
        <begin position="891"/>
        <end position="1166"/>
    </location>
</feature>
<evidence type="ECO:0000256" key="5">
    <source>
        <dbReference type="ARBA" id="ARBA00023194"/>
    </source>
</evidence>
<feature type="domain" description="PKS/mFAS DH" evidence="12">
    <location>
        <begin position="5909"/>
        <end position="6188"/>
    </location>
</feature>
<dbReference type="InterPro" id="IPR036291">
    <property type="entry name" value="NAD(P)-bd_dom_sf"/>
</dbReference>
<dbReference type="FunFam" id="3.90.180.10:FF:000032">
    <property type="entry name" value="Probable polyketide synthase pks1"/>
    <property type="match status" value="1"/>
</dbReference>
<dbReference type="Pfam" id="PF00550">
    <property type="entry name" value="PP-binding"/>
    <property type="match status" value="4"/>
</dbReference>
<keyword evidence="4" id="KW-0808">Transferase</keyword>
<dbReference type="InterPro" id="IPR020843">
    <property type="entry name" value="ER"/>
</dbReference>